<dbReference type="Proteomes" id="UP000298616">
    <property type="component" value="Chromosome"/>
</dbReference>
<sequence length="59" mass="7110">MKIGFHKLSISSKAADLKVEEEIFILVNQHIVIEYFPKESLDYKNRFFIRNRIFPFHPD</sequence>
<reference evidence="1 2" key="1">
    <citation type="submission" date="2018-04" db="EMBL/GenBank/DDBJ databases">
        <title>Complete genome uncultured novel isolate.</title>
        <authorList>
            <person name="Merlino G."/>
        </authorList>
    </citation>
    <scope>NUCLEOTIDE SEQUENCE [LARGE SCALE GENOMIC DNA]</scope>
    <source>
        <strain evidence="2">R1DC9</strain>
    </source>
</reference>
<evidence type="ECO:0000313" key="2">
    <source>
        <dbReference type="Proteomes" id="UP000298616"/>
    </source>
</evidence>
<accession>A0A4D7JZV7</accession>
<dbReference type="EMBL" id="CP028923">
    <property type="protein sequence ID" value="QCK14194.1"/>
    <property type="molecule type" value="Genomic_DNA"/>
</dbReference>
<dbReference type="AlphaFoldDB" id="A0A4D7JZV7"/>
<keyword evidence="2" id="KW-1185">Reference proteome</keyword>
<name>A0A4D7JZV7_9BACT</name>
<dbReference type="RefSeq" id="WP_137089788.1">
    <property type="nucleotide sequence ID" value="NZ_CP028923.1"/>
</dbReference>
<evidence type="ECO:0000313" key="1">
    <source>
        <dbReference type="EMBL" id="QCK14194.1"/>
    </source>
</evidence>
<gene>
    <name evidence="1" type="ORF">DCC35_05265</name>
</gene>
<dbReference type="KEGG" id="fpf:DCC35_05265"/>
<organism evidence="1 2">
    <name type="scientific">Mangrovivirga cuniculi</name>
    <dbReference type="NCBI Taxonomy" id="2715131"/>
    <lineage>
        <taxon>Bacteria</taxon>
        <taxon>Pseudomonadati</taxon>
        <taxon>Bacteroidota</taxon>
        <taxon>Cytophagia</taxon>
        <taxon>Cytophagales</taxon>
        <taxon>Mangrovivirgaceae</taxon>
        <taxon>Mangrovivirga</taxon>
    </lineage>
</organism>
<proteinExistence type="predicted"/>
<protein>
    <submittedName>
        <fullName evidence="1">Uncharacterized protein</fullName>
    </submittedName>
</protein>